<dbReference type="Pfam" id="PF10454">
    <property type="entry name" value="DUF2458"/>
    <property type="match status" value="1"/>
</dbReference>
<sequence length="282" mass="30455">MAGQGNPELYRVLATLNSYVPHSNTPPNGQSAGAVTGDFYGTTNQPSQPPMGSNVSSVNLGSSIPGLGFFAEPVNQVKPITPPPVLLHQTQASLQESQRSTATPPDSRRLTITPAVPDASTIITWPAALKHVTKYLVPDEKAATRIKHLIAEQHKHERQWWAGREAVVARQEGRTGTSQQVAALLQSIGGKAMPAAPSDPKLNAAELAMYDKKVFAGLSALAADFDRQLKNLGIPFYSIRHELVVLEQGPQKAGSSKGRIDKGELRELQKRMLQTLEDLFAD</sequence>
<proteinExistence type="predicted"/>
<dbReference type="AlphaFoldDB" id="A0A072PW52"/>
<dbReference type="GeneID" id="25279547"/>
<dbReference type="OrthoDB" id="5363415at2759"/>
<evidence type="ECO:0000313" key="2">
    <source>
        <dbReference type="EMBL" id="KEF59770.1"/>
    </source>
</evidence>
<dbReference type="Proteomes" id="UP000027920">
    <property type="component" value="Unassembled WGS sequence"/>
</dbReference>
<dbReference type="InterPro" id="IPR018858">
    <property type="entry name" value="DUF2458"/>
</dbReference>
<feature type="compositionally biased region" description="Polar residues" evidence="1">
    <location>
        <begin position="22"/>
        <end position="33"/>
    </location>
</feature>
<dbReference type="VEuPathDB" id="FungiDB:A1O9_04618"/>
<feature type="region of interest" description="Disordered" evidence="1">
    <location>
        <begin position="22"/>
        <end position="54"/>
    </location>
</feature>
<dbReference type="HOGENOM" id="CLU_089396_0_0_1"/>
<reference evidence="2 3" key="1">
    <citation type="submission" date="2013-03" db="EMBL/GenBank/DDBJ databases">
        <title>The Genome Sequence of Exophiala aquamarina CBS 119918.</title>
        <authorList>
            <consortium name="The Broad Institute Genomics Platform"/>
            <person name="Cuomo C."/>
            <person name="de Hoog S."/>
            <person name="Gorbushina A."/>
            <person name="Walker B."/>
            <person name="Young S.K."/>
            <person name="Zeng Q."/>
            <person name="Gargeya S."/>
            <person name="Fitzgerald M."/>
            <person name="Haas B."/>
            <person name="Abouelleil A."/>
            <person name="Allen A.W."/>
            <person name="Alvarado L."/>
            <person name="Arachchi H.M."/>
            <person name="Berlin A.M."/>
            <person name="Chapman S.B."/>
            <person name="Gainer-Dewar J."/>
            <person name="Goldberg J."/>
            <person name="Griggs A."/>
            <person name="Gujja S."/>
            <person name="Hansen M."/>
            <person name="Howarth C."/>
            <person name="Imamovic A."/>
            <person name="Ireland A."/>
            <person name="Larimer J."/>
            <person name="McCowan C."/>
            <person name="Murphy C."/>
            <person name="Pearson M."/>
            <person name="Poon T.W."/>
            <person name="Priest M."/>
            <person name="Roberts A."/>
            <person name="Saif S."/>
            <person name="Shea T."/>
            <person name="Sisk P."/>
            <person name="Sykes S."/>
            <person name="Wortman J."/>
            <person name="Nusbaum C."/>
            <person name="Birren B."/>
        </authorList>
    </citation>
    <scope>NUCLEOTIDE SEQUENCE [LARGE SCALE GENOMIC DNA]</scope>
    <source>
        <strain evidence="2 3">CBS 119918</strain>
    </source>
</reference>
<accession>A0A072PW52</accession>
<name>A0A072PW52_9EURO</name>
<dbReference type="RefSeq" id="XP_013262360.1">
    <property type="nucleotide sequence ID" value="XM_013406906.1"/>
</dbReference>
<evidence type="ECO:0000256" key="1">
    <source>
        <dbReference type="SAM" id="MobiDB-lite"/>
    </source>
</evidence>
<evidence type="ECO:0000313" key="3">
    <source>
        <dbReference type="Proteomes" id="UP000027920"/>
    </source>
</evidence>
<keyword evidence="3" id="KW-1185">Reference proteome</keyword>
<gene>
    <name evidence="2" type="ORF">A1O9_04618</name>
</gene>
<protein>
    <submittedName>
        <fullName evidence="2">Uncharacterized protein</fullName>
    </submittedName>
</protein>
<organism evidence="2 3">
    <name type="scientific">Exophiala aquamarina CBS 119918</name>
    <dbReference type="NCBI Taxonomy" id="1182545"/>
    <lineage>
        <taxon>Eukaryota</taxon>
        <taxon>Fungi</taxon>
        <taxon>Dikarya</taxon>
        <taxon>Ascomycota</taxon>
        <taxon>Pezizomycotina</taxon>
        <taxon>Eurotiomycetes</taxon>
        <taxon>Chaetothyriomycetidae</taxon>
        <taxon>Chaetothyriales</taxon>
        <taxon>Herpotrichiellaceae</taxon>
        <taxon>Exophiala</taxon>
    </lineage>
</organism>
<dbReference type="EMBL" id="AMGV01000003">
    <property type="protein sequence ID" value="KEF59770.1"/>
    <property type="molecule type" value="Genomic_DNA"/>
</dbReference>
<comment type="caution">
    <text evidence="2">The sequence shown here is derived from an EMBL/GenBank/DDBJ whole genome shotgun (WGS) entry which is preliminary data.</text>
</comment>